<dbReference type="AlphaFoldDB" id="A0A4Y2GQQ9"/>
<reference evidence="1 2" key="1">
    <citation type="journal article" date="2019" name="Sci. Rep.">
        <title>Orb-weaving spider Araneus ventricosus genome elucidates the spidroin gene catalogue.</title>
        <authorList>
            <person name="Kono N."/>
            <person name="Nakamura H."/>
            <person name="Ohtoshi R."/>
            <person name="Moran D.A.P."/>
            <person name="Shinohara A."/>
            <person name="Yoshida Y."/>
            <person name="Fujiwara M."/>
            <person name="Mori M."/>
            <person name="Tomita M."/>
            <person name="Arakawa K."/>
        </authorList>
    </citation>
    <scope>NUCLEOTIDE SEQUENCE [LARGE SCALE GENOMIC DNA]</scope>
</reference>
<evidence type="ECO:0000313" key="1">
    <source>
        <dbReference type="EMBL" id="GBM56282.1"/>
    </source>
</evidence>
<sequence length="133" mass="15325">MLPRRIVHLGETNLCMKKNGDWKKFRVPIGGINRVSLSRNLRKCYRRFASTFLPFFSAASLSLSISENPAKIKGRDARKGVCREKKGMKSTLTSLEILHATFRPSIRFFCPIPSREKWERIGKKRGKKEENEG</sequence>
<dbReference type="Proteomes" id="UP000499080">
    <property type="component" value="Unassembled WGS sequence"/>
</dbReference>
<dbReference type="EMBL" id="BGPR01001538">
    <property type="protein sequence ID" value="GBM56282.1"/>
    <property type="molecule type" value="Genomic_DNA"/>
</dbReference>
<accession>A0A4Y2GQQ9</accession>
<evidence type="ECO:0000313" key="2">
    <source>
        <dbReference type="Proteomes" id="UP000499080"/>
    </source>
</evidence>
<gene>
    <name evidence="1" type="ORF">AVEN_241744_1</name>
</gene>
<proteinExistence type="predicted"/>
<keyword evidence="2" id="KW-1185">Reference proteome</keyword>
<name>A0A4Y2GQQ9_ARAVE</name>
<comment type="caution">
    <text evidence="1">The sequence shown here is derived from an EMBL/GenBank/DDBJ whole genome shotgun (WGS) entry which is preliminary data.</text>
</comment>
<organism evidence="1 2">
    <name type="scientific">Araneus ventricosus</name>
    <name type="common">Orbweaver spider</name>
    <name type="synonym">Epeira ventricosa</name>
    <dbReference type="NCBI Taxonomy" id="182803"/>
    <lineage>
        <taxon>Eukaryota</taxon>
        <taxon>Metazoa</taxon>
        <taxon>Ecdysozoa</taxon>
        <taxon>Arthropoda</taxon>
        <taxon>Chelicerata</taxon>
        <taxon>Arachnida</taxon>
        <taxon>Araneae</taxon>
        <taxon>Araneomorphae</taxon>
        <taxon>Entelegynae</taxon>
        <taxon>Araneoidea</taxon>
        <taxon>Araneidae</taxon>
        <taxon>Araneus</taxon>
    </lineage>
</organism>
<protein>
    <submittedName>
        <fullName evidence="1">Uncharacterized protein</fullName>
    </submittedName>
</protein>